<proteinExistence type="predicted"/>
<dbReference type="AlphaFoldDB" id="A0A117NG29"/>
<evidence type="ECO:0000313" key="2">
    <source>
        <dbReference type="EMBL" id="KUM46147.1"/>
    </source>
</evidence>
<comment type="caution">
    <text evidence="2">The sequence shown here is derived from an EMBL/GenBank/DDBJ whole genome shotgun (WGS) entry which is preliminary data.</text>
</comment>
<organism evidence="2">
    <name type="scientific">Picea glauca</name>
    <name type="common">White spruce</name>
    <name type="synonym">Pinus glauca</name>
    <dbReference type="NCBI Taxonomy" id="3330"/>
    <lineage>
        <taxon>Eukaryota</taxon>
        <taxon>Viridiplantae</taxon>
        <taxon>Streptophyta</taxon>
        <taxon>Embryophyta</taxon>
        <taxon>Tracheophyta</taxon>
        <taxon>Spermatophyta</taxon>
        <taxon>Pinopsida</taxon>
        <taxon>Pinidae</taxon>
        <taxon>Conifers I</taxon>
        <taxon>Pinales</taxon>
        <taxon>Pinaceae</taxon>
        <taxon>Picea</taxon>
    </lineage>
</organism>
<sequence length="46" mass="5116">MHAWLINCLDCLGYSAFDTQLWLLRYSTGLIGLISLATGMGWILIA</sequence>
<protein>
    <submittedName>
        <fullName evidence="2">Uncharacterized protein</fullName>
    </submittedName>
</protein>
<keyword evidence="1" id="KW-0812">Transmembrane</keyword>
<keyword evidence="1" id="KW-0472">Membrane</keyword>
<keyword evidence="2" id="KW-0496">Mitochondrion</keyword>
<evidence type="ECO:0000256" key="1">
    <source>
        <dbReference type="SAM" id="Phobius"/>
    </source>
</evidence>
<geneLocation type="mitochondrion" evidence="2"/>
<reference evidence="2" key="1">
    <citation type="journal article" date="2015" name="Genome Biol. Evol.">
        <title>Organellar Genomes of White Spruce (Picea glauca): Assembly and Annotation.</title>
        <authorList>
            <person name="Jackman S.D."/>
            <person name="Warren R.L."/>
            <person name="Gibb E.A."/>
            <person name="Vandervalk B.P."/>
            <person name="Mohamadi H."/>
            <person name="Chu J."/>
            <person name="Raymond A."/>
            <person name="Pleasance S."/>
            <person name="Coope R."/>
            <person name="Wildung M.R."/>
            <person name="Ritland C.E."/>
            <person name="Bousquet J."/>
            <person name="Jones S.J."/>
            <person name="Bohlmann J."/>
            <person name="Birol I."/>
        </authorList>
    </citation>
    <scope>NUCLEOTIDE SEQUENCE [LARGE SCALE GENOMIC DNA]</scope>
    <source>
        <tissue evidence="2">Flushing bud</tissue>
    </source>
</reference>
<name>A0A117NG29_PICGL</name>
<keyword evidence="1" id="KW-1133">Transmembrane helix</keyword>
<accession>A0A117NG29</accession>
<feature type="transmembrane region" description="Helical" evidence="1">
    <location>
        <begin position="23"/>
        <end position="45"/>
    </location>
</feature>
<dbReference type="EMBL" id="LKAM01000013">
    <property type="protein sequence ID" value="KUM46147.1"/>
    <property type="molecule type" value="Genomic_DNA"/>
</dbReference>
<gene>
    <name evidence="2" type="ORF">ABT39_MTgene1953</name>
</gene>